<dbReference type="SUPFAM" id="SSF53790">
    <property type="entry name" value="Tetrapyrrole methylase"/>
    <property type="match status" value="1"/>
</dbReference>
<keyword evidence="2" id="KW-1185">Reference proteome</keyword>
<name>A0ABX4MEL2_9HYPH</name>
<accession>A0ABX4MEL2</accession>
<dbReference type="EMBL" id="NXGL01000076">
    <property type="protein sequence ID" value="PIM94862.1"/>
    <property type="molecule type" value="Genomic_DNA"/>
</dbReference>
<dbReference type="InterPro" id="IPR035996">
    <property type="entry name" value="4pyrrol_Methylase_sf"/>
</dbReference>
<proteinExistence type="predicted"/>
<comment type="caution">
    <text evidence="1">The sequence shown here is derived from an EMBL/GenBank/DDBJ whole genome shotgun (WGS) entry which is preliminary data.</text>
</comment>
<sequence>MLWFHSFSPWLVHNKVNITYHYQIWIINMKQMVGSAVRLSSSSGFYLISLGIDRLPRTVTTSSWSRHVVGCHGYIKSIRHDVRGKVCSSFMLGVETTRSRLVLVGNLGVCSGDVGFYSISNLLIHQYTTSMEDQRLMLFPNISTFQYFNSILGSTLSSNTSVVSLSKFQSWSRLKTPVIGSVINNSPCFIFNPKPQTRNRTLGYILNFYNFGGSNLSLVIDSDLGLPFKQVSISTMSKVTLSPMNMTSLVSIPLCSSLTLIGNNILVFSNN</sequence>
<protein>
    <submittedName>
        <fullName evidence="1">Precorrin-3B C17-methyltransferase</fullName>
    </submittedName>
</protein>
<evidence type="ECO:0000313" key="1">
    <source>
        <dbReference type="EMBL" id="PIM94862.1"/>
    </source>
</evidence>
<dbReference type="Proteomes" id="UP000229707">
    <property type="component" value="Unassembled WGS sequence"/>
</dbReference>
<gene>
    <name evidence="1" type="primary">cobJ</name>
    <name evidence="1" type="ORF">MAGCAS_250</name>
</gene>
<organism evidence="1 2">
    <name type="scientific">Candidatus Hodgkinia cicadicola</name>
    <dbReference type="NCBI Taxonomy" id="573658"/>
    <lineage>
        <taxon>Bacteria</taxon>
        <taxon>Pseudomonadati</taxon>
        <taxon>Pseudomonadota</taxon>
        <taxon>Alphaproteobacteria</taxon>
        <taxon>Hyphomicrobiales</taxon>
        <taxon>Candidatus Hodgkinia</taxon>
    </lineage>
</organism>
<reference evidence="1" key="1">
    <citation type="submission" date="2017-09" db="EMBL/GenBank/DDBJ databases">
        <authorList>
            <person name="Campbell M.A."/>
            <person name="Lukasik P."/>
            <person name="Simon C."/>
            <person name="McCutcheon J.P."/>
        </authorList>
    </citation>
    <scope>NUCLEOTIDE SEQUENCE [LARGE SCALE GENOMIC DNA]</scope>
    <source>
        <strain evidence="1">MAGCAS</strain>
    </source>
</reference>
<evidence type="ECO:0000313" key="2">
    <source>
        <dbReference type="Proteomes" id="UP000229707"/>
    </source>
</evidence>